<evidence type="ECO:0000313" key="3">
    <source>
        <dbReference type="Proteomes" id="UP001500298"/>
    </source>
</evidence>
<keyword evidence="1" id="KW-0812">Transmembrane</keyword>
<keyword evidence="3" id="KW-1185">Reference proteome</keyword>
<feature type="transmembrane region" description="Helical" evidence="1">
    <location>
        <begin position="6"/>
        <end position="25"/>
    </location>
</feature>
<organism evidence="2 3">
    <name type="scientific">Algivirga pacifica</name>
    <dbReference type="NCBI Taxonomy" id="1162670"/>
    <lineage>
        <taxon>Bacteria</taxon>
        <taxon>Pseudomonadati</taxon>
        <taxon>Bacteroidota</taxon>
        <taxon>Cytophagia</taxon>
        <taxon>Cytophagales</taxon>
        <taxon>Flammeovirgaceae</taxon>
        <taxon>Algivirga</taxon>
    </lineage>
</organism>
<reference evidence="3" key="1">
    <citation type="journal article" date="2019" name="Int. J. Syst. Evol. Microbiol.">
        <title>The Global Catalogue of Microorganisms (GCM) 10K type strain sequencing project: providing services to taxonomists for standard genome sequencing and annotation.</title>
        <authorList>
            <consortium name="The Broad Institute Genomics Platform"/>
            <consortium name="The Broad Institute Genome Sequencing Center for Infectious Disease"/>
            <person name="Wu L."/>
            <person name="Ma J."/>
        </authorList>
    </citation>
    <scope>NUCLEOTIDE SEQUENCE [LARGE SCALE GENOMIC DNA]</scope>
    <source>
        <strain evidence="3">JCM 18326</strain>
    </source>
</reference>
<dbReference type="PANTHER" id="PTHR31118:SF12">
    <property type="entry name" value="CYCLASE-LIKE PROTEIN 2"/>
    <property type="match status" value="1"/>
</dbReference>
<keyword evidence="1" id="KW-1133">Transmembrane helix</keyword>
<protein>
    <submittedName>
        <fullName evidence="2">Cyclase family protein</fullName>
    </submittedName>
</protein>
<dbReference type="Proteomes" id="UP001500298">
    <property type="component" value="Unassembled WGS sequence"/>
</dbReference>
<dbReference type="InterPro" id="IPR007325">
    <property type="entry name" value="KFase/CYL"/>
</dbReference>
<dbReference type="PANTHER" id="PTHR31118">
    <property type="entry name" value="CYCLASE-LIKE PROTEIN 2"/>
    <property type="match status" value="1"/>
</dbReference>
<accession>A0ABP9CXX0</accession>
<keyword evidence="1" id="KW-0472">Membrane</keyword>
<dbReference type="SUPFAM" id="SSF102198">
    <property type="entry name" value="Putative cyclase"/>
    <property type="match status" value="1"/>
</dbReference>
<sequence length="295" mass="33050">MILLPITYYLLPITYYLLPITYYLLPITYYPIIPMKKTYALSLSLLILLSCQSTSFPDEESWIDLTHSLDQHTIYWPTEPGTFHLDPVYEGETEGGYYYSAYKFCMPEHGGTHMDAPVHFAEGNKSVDQIEIKQLIGEGIVVDLSDKAHNNPDYLISEKDLEEWFKKEKVNPTGKIILFYTGHESKWSDRADYLGTPLKGEEAVPNLHFPGLSEKGALWLVNVGAKAVGLDTPSIDYGQSKDFMAHRVLFAANIPAFENLTNLKKIADQKVYVIALPSKIGGGSGAPLRVIATPI</sequence>
<evidence type="ECO:0000256" key="1">
    <source>
        <dbReference type="SAM" id="Phobius"/>
    </source>
</evidence>
<proteinExistence type="predicted"/>
<dbReference type="EMBL" id="BAABJX010000005">
    <property type="protein sequence ID" value="GAA4821647.1"/>
    <property type="molecule type" value="Genomic_DNA"/>
</dbReference>
<dbReference type="Gene3D" id="3.50.30.50">
    <property type="entry name" value="Putative cyclase"/>
    <property type="match status" value="1"/>
</dbReference>
<gene>
    <name evidence="2" type="ORF">GCM10023331_02480</name>
</gene>
<evidence type="ECO:0000313" key="2">
    <source>
        <dbReference type="EMBL" id="GAA4821647.1"/>
    </source>
</evidence>
<dbReference type="Pfam" id="PF04199">
    <property type="entry name" value="Cyclase"/>
    <property type="match status" value="1"/>
</dbReference>
<name>A0ABP9CXX0_9BACT</name>
<comment type="caution">
    <text evidence="2">The sequence shown here is derived from an EMBL/GenBank/DDBJ whole genome shotgun (WGS) entry which is preliminary data.</text>
</comment>
<dbReference type="InterPro" id="IPR037175">
    <property type="entry name" value="KFase_sf"/>
</dbReference>